<dbReference type="SUPFAM" id="SSF51735">
    <property type="entry name" value="NAD(P)-binding Rossmann-fold domains"/>
    <property type="match status" value="1"/>
</dbReference>
<dbReference type="Pfam" id="PF13561">
    <property type="entry name" value="adh_short_C2"/>
    <property type="match status" value="1"/>
</dbReference>
<dbReference type="GO" id="GO:0016491">
    <property type="term" value="F:oxidoreductase activity"/>
    <property type="evidence" value="ECO:0007669"/>
    <property type="project" value="UniProtKB-KW"/>
</dbReference>
<dbReference type="CDD" id="cd05233">
    <property type="entry name" value="SDR_c"/>
    <property type="match status" value="1"/>
</dbReference>
<dbReference type="PANTHER" id="PTHR24321:SF8">
    <property type="entry name" value="ESTRADIOL 17-BETA-DEHYDROGENASE 8-RELATED"/>
    <property type="match status" value="1"/>
</dbReference>
<dbReference type="InterPro" id="IPR020904">
    <property type="entry name" value="Sc_DH/Rdtase_CS"/>
</dbReference>
<dbReference type="FunFam" id="3.40.50.720:FF:000084">
    <property type="entry name" value="Short-chain dehydrogenase reductase"/>
    <property type="match status" value="1"/>
</dbReference>
<evidence type="ECO:0000256" key="1">
    <source>
        <dbReference type="ARBA" id="ARBA00006484"/>
    </source>
</evidence>
<sequence>MAGSQWEGKVYAITGGASGMALEIAQQLSRRGAIVSLADVNEDGLKAALKTLAGDKHIYTVVDVRDSAGVEQWIEKTVTQLGRLDGAVNFAGICVFKNTIAQETDEIWKRTMDINATGVFNCIRSQLRRMKKGASIVSAASVDGQIGWPLLGAYCASKHAVIGLSKSAARENPDIRVNCVAPGNVDTGLVDGAEAESSEEIQRQVQKRFAQPIEIANVVLFLLSEEASFVTGATWNVDGGWVC</sequence>
<accession>A0A177FCP1</accession>
<evidence type="ECO:0000256" key="3">
    <source>
        <dbReference type="ARBA" id="ARBA00023002"/>
    </source>
</evidence>
<dbReference type="AlphaFoldDB" id="A0A177FCP1"/>
<keyword evidence="2" id="KW-0521">NADP</keyword>
<dbReference type="PRINTS" id="PR00080">
    <property type="entry name" value="SDRFAMILY"/>
</dbReference>
<dbReference type="RefSeq" id="XP_022513322.1">
    <property type="nucleotide sequence ID" value="XM_022654285.1"/>
</dbReference>
<dbReference type="InterPro" id="IPR002347">
    <property type="entry name" value="SDR_fam"/>
</dbReference>
<name>A0A177FCP1_9EURO</name>
<evidence type="ECO:0000313" key="4">
    <source>
        <dbReference type="EMBL" id="OAG41370.1"/>
    </source>
</evidence>
<gene>
    <name evidence="4" type="ORF">AYO21_04312</name>
</gene>
<keyword evidence="3" id="KW-0560">Oxidoreductase</keyword>
<dbReference type="PROSITE" id="PS00061">
    <property type="entry name" value="ADH_SHORT"/>
    <property type="match status" value="1"/>
</dbReference>
<comment type="similarity">
    <text evidence="1">Belongs to the short-chain dehydrogenases/reductases (SDR) family.</text>
</comment>
<dbReference type="PRINTS" id="PR00081">
    <property type="entry name" value="GDHRDH"/>
</dbReference>
<dbReference type="OrthoDB" id="1669814at2759"/>
<evidence type="ECO:0000256" key="2">
    <source>
        <dbReference type="ARBA" id="ARBA00022857"/>
    </source>
</evidence>
<organism evidence="4 5">
    <name type="scientific">Fonsecaea monophora</name>
    <dbReference type="NCBI Taxonomy" id="254056"/>
    <lineage>
        <taxon>Eukaryota</taxon>
        <taxon>Fungi</taxon>
        <taxon>Dikarya</taxon>
        <taxon>Ascomycota</taxon>
        <taxon>Pezizomycotina</taxon>
        <taxon>Eurotiomycetes</taxon>
        <taxon>Chaetothyriomycetidae</taxon>
        <taxon>Chaetothyriales</taxon>
        <taxon>Herpotrichiellaceae</taxon>
        <taxon>Fonsecaea</taxon>
    </lineage>
</organism>
<dbReference type="GeneID" id="34599482"/>
<evidence type="ECO:0000313" key="5">
    <source>
        <dbReference type="Proteomes" id="UP000077002"/>
    </source>
</evidence>
<dbReference type="Proteomes" id="UP000077002">
    <property type="component" value="Unassembled WGS sequence"/>
</dbReference>
<reference evidence="4 5" key="1">
    <citation type="submission" date="2016-03" db="EMBL/GenBank/DDBJ databases">
        <title>Draft genome sequence of the Fonsecaea monophora CBS 269.37.</title>
        <authorList>
            <person name="Bombassaro A."/>
            <person name="Vinicius W.A."/>
            <person name="De Hoog S."/>
            <person name="Sun J."/>
            <person name="Souza E.M."/>
            <person name="Raittz R.T."/>
            <person name="Costa F."/>
            <person name="Leao A.C."/>
            <person name="Tadra-Sfeir M.Z."/>
            <person name="Baura V."/>
            <person name="Balsanelli E."/>
            <person name="Pedrosa F.O."/>
            <person name="Moreno L.F."/>
            <person name="Steffens M.B."/>
            <person name="Xi L."/>
            <person name="Bocca A.L."/>
            <person name="Felipe M.S."/>
            <person name="Teixeira M."/>
            <person name="Telles Filho F.Q."/>
            <person name="Azevedo C.M."/>
            <person name="Gomes R."/>
            <person name="Vicente V.A."/>
        </authorList>
    </citation>
    <scope>NUCLEOTIDE SEQUENCE [LARGE SCALE GENOMIC DNA]</scope>
    <source>
        <strain evidence="4 5">CBS 269.37</strain>
    </source>
</reference>
<dbReference type="InterPro" id="IPR036291">
    <property type="entry name" value="NAD(P)-bd_dom_sf"/>
</dbReference>
<protein>
    <submittedName>
        <fullName evidence="4">Uncharacterized protein</fullName>
    </submittedName>
</protein>
<comment type="caution">
    <text evidence="4">The sequence shown here is derived from an EMBL/GenBank/DDBJ whole genome shotgun (WGS) entry which is preliminary data.</text>
</comment>
<proteinExistence type="inferred from homology"/>
<keyword evidence="5" id="KW-1185">Reference proteome</keyword>
<dbReference type="PANTHER" id="PTHR24321">
    <property type="entry name" value="DEHYDROGENASES, SHORT CHAIN"/>
    <property type="match status" value="1"/>
</dbReference>
<dbReference type="Gene3D" id="3.40.50.720">
    <property type="entry name" value="NAD(P)-binding Rossmann-like Domain"/>
    <property type="match status" value="1"/>
</dbReference>
<dbReference type="EMBL" id="LVKK01000024">
    <property type="protein sequence ID" value="OAG41370.1"/>
    <property type="molecule type" value="Genomic_DNA"/>
</dbReference>